<dbReference type="GO" id="GO:0006538">
    <property type="term" value="P:L-glutamate catabolic process"/>
    <property type="evidence" value="ECO:0007669"/>
    <property type="project" value="TreeGrafter"/>
</dbReference>
<comment type="similarity">
    <text evidence="1 4 8">Belongs to the Glu/Leu/Phe/Val dehydrogenases family.</text>
</comment>
<dbReference type="KEGG" id="dbc:MFMK1_002613"/>
<dbReference type="Gene3D" id="3.40.50.720">
    <property type="entry name" value="NAD(P)-binding Rossmann-like Domain"/>
    <property type="match status" value="1"/>
</dbReference>
<evidence type="ECO:0000256" key="6">
    <source>
        <dbReference type="PIRSR" id="PIRSR000185-2"/>
    </source>
</evidence>
<dbReference type="InterPro" id="IPR006096">
    <property type="entry name" value="Glu/Leu/Phe/Val/Trp_DH_C"/>
</dbReference>
<dbReference type="SMART" id="SM00839">
    <property type="entry name" value="ELFV_dehydrog"/>
    <property type="match status" value="1"/>
</dbReference>
<evidence type="ECO:0000256" key="5">
    <source>
        <dbReference type="PIRSR" id="PIRSR000185-1"/>
    </source>
</evidence>
<dbReference type="InterPro" id="IPR006095">
    <property type="entry name" value="Glu/Leu/Phe/Val/Trp_DH"/>
</dbReference>
<keyword evidence="3 4" id="KW-0560">Oxidoreductase</keyword>
<dbReference type="PANTHER" id="PTHR11606:SF13">
    <property type="entry name" value="GLUTAMATE DEHYDROGENASE 1, MITOCHONDRIAL"/>
    <property type="match status" value="1"/>
</dbReference>
<dbReference type="PRINTS" id="PR00082">
    <property type="entry name" value="GLFDHDRGNASE"/>
</dbReference>
<proteinExistence type="inferred from homology"/>
<evidence type="ECO:0000313" key="11">
    <source>
        <dbReference type="Proteomes" id="UP001329915"/>
    </source>
</evidence>
<dbReference type="Gene3D" id="3.40.50.10860">
    <property type="entry name" value="Leucine Dehydrogenase, chain A, domain 1"/>
    <property type="match status" value="1"/>
</dbReference>
<dbReference type="EMBL" id="CP121694">
    <property type="protein sequence ID" value="WRO22774.1"/>
    <property type="molecule type" value="Genomic_DNA"/>
</dbReference>
<dbReference type="SUPFAM" id="SSF51735">
    <property type="entry name" value="NAD(P)-binding Rossmann-fold domains"/>
    <property type="match status" value="1"/>
</dbReference>
<dbReference type="PANTHER" id="PTHR11606">
    <property type="entry name" value="GLUTAMATE DEHYDROGENASE"/>
    <property type="match status" value="1"/>
</dbReference>
<dbReference type="SUPFAM" id="SSF53223">
    <property type="entry name" value="Aminoacid dehydrogenase-like, N-terminal domain"/>
    <property type="match status" value="1"/>
</dbReference>
<evidence type="ECO:0000256" key="7">
    <source>
        <dbReference type="PIRSR" id="PIRSR000185-3"/>
    </source>
</evidence>
<dbReference type="CDD" id="cd01076">
    <property type="entry name" value="NAD_bind_1_Glu_DH"/>
    <property type="match status" value="1"/>
</dbReference>
<dbReference type="RefSeq" id="WP_366922172.1">
    <property type="nucleotide sequence ID" value="NZ_CP121694.1"/>
</dbReference>
<evidence type="ECO:0000256" key="1">
    <source>
        <dbReference type="ARBA" id="ARBA00006382"/>
    </source>
</evidence>
<evidence type="ECO:0000256" key="3">
    <source>
        <dbReference type="ARBA" id="ARBA00023002"/>
    </source>
</evidence>
<dbReference type="GO" id="GO:0004352">
    <property type="term" value="F:glutamate dehydrogenase (NAD+) activity"/>
    <property type="evidence" value="ECO:0007669"/>
    <property type="project" value="TreeGrafter"/>
</dbReference>
<dbReference type="AlphaFoldDB" id="A0AAU0USE4"/>
<dbReference type="InterPro" id="IPR036291">
    <property type="entry name" value="NAD(P)-bd_dom_sf"/>
</dbReference>
<dbReference type="InterPro" id="IPR033524">
    <property type="entry name" value="Glu/Leu/Phe/Val_DH_AS"/>
</dbReference>
<dbReference type="Pfam" id="PF02812">
    <property type="entry name" value="ELFV_dehydrog_N"/>
    <property type="match status" value="1"/>
</dbReference>
<dbReference type="Proteomes" id="UP001329915">
    <property type="component" value="Chromosome"/>
</dbReference>
<evidence type="ECO:0000259" key="9">
    <source>
        <dbReference type="SMART" id="SM00839"/>
    </source>
</evidence>
<dbReference type="GO" id="GO:0000166">
    <property type="term" value="F:nucleotide binding"/>
    <property type="evidence" value="ECO:0007669"/>
    <property type="project" value="UniProtKB-KW"/>
</dbReference>
<feature type="site" description="Important for catalysis" evidence="7">
    <location>
        <position position="145"/>
    </location>
</feature>
<dbReference type="InterPro" id="IPR046346">
    <property type="entry name" value="Aminoacid_DH-like_N_sf"/>
</dbReference>
<evidence type="ECO:0000256" key="4">
    <source>
        <dbReference type="PIRNR" id="PIRNR000185"/>
    </source>
</evidence>
<feature type="binding site" evidence="6">
    <location>
        <position position="190"/>
    </location>
    <ligand>
        <name>NAD(+)</name>
        <dbReference type="ChEBI" id="CHEBI:57540"/>
    </ligand>
</feature>
<organism evidence="10 11">
    <name type="scientific">Metallumcola ferriviriculae</name>
    <dbReference type="NCBI Taxonomy" id="3039180"/>
    <lineage>
        <taxon>Bacteria</taxon>
        <taxon>Bacillati</taxon>
        <taxon>Bacillota</taxon>
        <taxon>Clostridia</taxon>
        <taxon>Neomoorellales</taxon>
        <taxon>Desulfitibacteraceae</taxon>
        <taxon>Metallumcola</taxon>
    </lineage>
</organism>
<sequence>MLTRSALEIAQEQLLEAAQLAGASPEIVQLLAEPQRVLEVQFPVKMDNGTTKFFKGFRVHHNYVLGPIQGGTRFHPEETLEDIKALSLWMSIKNAVNQLPAGGGKGGIKCNPSELSKGEKERLCRAYVRAIAPMLGAMKDFPGADIGTDIETQSWMLDEWEQMHGMRHEPAAFSGKGLLLGGSAGRPSATGLGVSLAVIETCAKLGKNLAGLEVAVQGFGKVGSWAASLLSRKGAKIVGVSDIGGFIHNANGLDPDALLKYTQEHNSVDGFPGGKSGAKEQIFSCPCDVLIPAAVQSAISEDNASDIKAKIIVEGANGPITPNAEKLLNENGVVVVPDILANGGGTVIAYLERVQGTYNYYWTEKEVHIQYEKMFKDIYNQLYSLSSQKKISMRMAAWSIAISRIEEGVRLRGWI</sequence>
<evidence type="ECO:0000256" key="8">
    <source>
        <dbReference type="RuleBase" id="RU004417"/>
    </source>
</evidence>
<name>A0AAU0USE4_9FIRM</name>
<accession>A0AAU0USE4</accession>
<protein>
    <recommendedName>
        <fullName evidence="2 4">Glutamate dehydrogenase</fullName>
    </recommendedName>
</protein>
<gene>
    <name evidence="10" type="ORF">MFMK1_002613</name>
</gene>
<keyword evidence="6" id="KW-0520">NAD</keyword>
<feature type="active site" description="Proton donor" evidence="5">
    <location>
        <position position="105"/>
    </location>
</feature>
<feature type="binding site" evidence="6">
    <location>
        <position position="93"/>
    </location>
    <ligand>
        <name>substrate</name>
    </ligand>
</feature>
<dbReference type="InterPro" id="IPR014362">
    <property type="entry name" value="Glu_DH"/>
</dbReference>
<evidence type="ECO:0000313" key="10">
    <source>
        <dbReference type="EMBL" id="WRO22774.1"/>
    </source>
</evidence>
<dbReference type="InterPro" id="IPR006097">
    <property type="entry name" value="Glu/Leu/Phe/Val/Trp_DH_dimer"/>
</dbReference>
<keyword evidence="11" id="KW-1185">Reference proteome</keyword>
<dbReference type="Pfam" id="PF00208">
    <property type="entry name" value="ELFV_dehydrog"/>
    <property type="match status" value="1"/>
</dbReference>
<evidence type="ECO:0000256" key="2">
    <source>
        <dbReference type="ARBA" id="ARBA00012896"/>
    </source>
</evidence>
<keyword evidence="6" id="KW-0547">Nucleotide-binding</keyword>
<reference evidence="10 11" key="1">
    <citation type="submission" date="2023-04" db="EMBL/GenBank/DDBJ databases">
        <authorList>
            <person name="Hsu D."/>
        </authorList>
    </citation>
    <scope>NUCLEOTIDE SEQUENCE [LARGE SCALE GENOMIC DNA]</scope>
    <source>
        <strain evidence="10 11">MK1</strain>
    </source>
</reference>
<feature type="domain" description="Glutamate/phenylalanine/leucine/valine/L-tryptophan dehydrogenase C-terminal" evidence="9">
    <location>
        <begin position="183"/>
        <end position="413"/>
    </location>
</feature>
<dbReference type="PROSITE" id="PS00074">
    <property type="entry name" value="GLFV_DEHYDROGENASE"/>
    <property type="match status" value="1"/>
</dbReference>
<dbReference type="PIRSF" id="PIRSF000185">
    <property type="entry name" value="Glu_DH"/>
    <property type="match status" value="1"/>
</dbReference>
<dbReference type="InterPro" id="IPR033922">
    <property type="entry name" value="NAD_bind_Glu_DH"/>
</dbReference>